<dbReference type="EMBL" id="JXQQ01000069">
    <property type="protein sequence ID" value="KIQ25307.1"/>
    <property type="molecule type" value="Genomic_DNA"/>
</dbReference>
<comment type="caution">
    <text evidence="1">The sequence shown here is derived from an EMBL/GenBank/DDBJ whole genome shotgun (WGS) entry which is preliminary data.</text>
</comment>
<reference evidence="1 2" key="1">
    <citation type="submission" date="2014-12" db="EMBL/GenBank/DDBJ databases">
        <title>16Stimator: statistical estimation of ribosomal gene copy numbers from draft genome assemblies.</title>
        <authorList>
            <person name="Perisin M.A."/>
            <person name="Vetter M."/>
            <person name="Gilbert J.A."/>
            <person name="Bergelson J."/>
        </authorList>
    </citation>
    <scope>NUCLEOTIDE SEQUENCE [LARGE SCALE GENOMIC DNA]</scope>
    <source>
        <strain evidence="1 2">MEDvA23</strain>
    </source>
</reference>
<proteinExistence type="predicted"/>
<accession>A0A0D0KGN9</accession>
<protein>
    <recommendedName>
        <fullName evidence="3">Lipoprotein</fullName>
    </recommendedName>
</protein>
<gene>
    <name evidence="1" type="ORF">RT97_24030</name>
</gene>
<dbReference type="RefSeq" id="WP_042581358.1">
    <property type="nucleotide sequence ID" value="NZ_JXQQ01000069.1"/>
</dbReference>
<organism evidence="1 2">
    <name type="scientific">Variovorax paradoxus</name>
    <dbReference type="NCBI Taxonomy" id="34073"/>
    <lineage>
        <taxon>Bacteria</taxon>
        <taxon>Pseudomonadati</taxon>
        <taxon>Pseudomonadota</taxon>
        <taxon>Betaproteobacteria</taxon>
        <taxon>Burkholderiales</taxon>
        <taxon>Comamonadaceae</taxon>
        <taxon>Variovorax</taxon>
    </lineage>
</organism>
<evidence type="ECO:0008006" key="3">
    <source>
        <dbReference type="Google" id="ProtNLM"/>
    </source>
</evidence>
<dbReference type="PROSITE" id="PS51257">
    <property type="entry name" value="PROKAR_LIPOPROTEIN"/>
    <property type="match status" value="1"/>
</dbReference>
<evidence type="ECO:0000313" key="2">
    <source>
        <dbReference type="Proteomes" id="UP000032067"/>
    </source>
</evidence>
<name>A0A0D0KGN9_VARPD</name>
<sequence length="199" mass="18453">MNARPRTLRAGTAAAAVLSMLLVSGCSHYHIGIPLVPGLSLGLGATKDGNFSVGLNTGWGPLGAGVSVNNTGVVAGNAGVGVGVGIGPIGTGVGVGKSVVLHDPNAGKPGYAPAGGAAPVTTAAIGATVPVSGTSGITAVAPVAAVPAAPVTVTKGGVTRPVAASAPQPSPAVRVSYSTPAPAAAAAGSLGTPGNPVAP</sequence>
<dbReference type="AlphaFoldDB" id="A0A0D0KGN9"/>
<dbReference type="OrthoDB" id="8859833at2"/>
<dbReference type="Proteomes" id="UP000032067">
    <property type="component" value="Unassembled WGS sequence"/>
</dbReference>
<evidence type="ECO:0000313" key="1">
    <source>
        <dbReference type="EMBL" id="KIQ25307.1"/>
    </source>
</evidence>